<sequence length="1109" mass="121401">MALEQPHRTLGKVTTVFATKLKSFPFVPFLKRLPAENRVWRKVFQTNRAKSSGEPGDCEKSMAEGGVYKAEVVFVQDAEDGQIGEMRKNTTQNEIQSTDNLMLKPPTTLTGSPTELTAVSPEPGPAVIETTDNKQPSVSQLGFHNISEAAEVSSGPFLNSSSQRQEALSPASSVDFFNSPMSSKESILSEGWDKERSWSGFYMFSRDGSRTVSPCSSIRSGTFTPSVVRIKRHSLAPGSSLLHMSSTCGTPCCDSRATSPCPLSPRGRHRLPPTQLSLLTAILRKGRLPVLSSSSQRPYTPCWPISPVNVSSCLACSAASSVAPMNVPKAKSCTAIDRSGGESYHNSELQKQDQSSLLVSSKVKTAEETIPTKPSERFDSCQPFPSSSRVELHTNHTPSPSLPPVQTAHSHLSKLSHRGNRLPVVPSSLLCGSHMSRLSPKSSSLLYYGTENQTNQSGSRDCPASVDTNKSVESLASVRHVERKTRSDNYSIELNQSQKSSNEPYSKRKESSADYSAPCSAPNSCKSPSFHHIFESHSDSENQKNQLASRESPAIVDTNKFPESSSLVTDVETNPHDRSEIKYSVQLKPKSSNEAYWNLKERSADNLTPDPTRNSCKSPHSDSENQIDQFASRGSSKLPESLGSLTHAESKPRSDLYSIELKKSQKPTNEPYLELQETSADHLAPNSAQNSCKSPSFYHSLESHSDSEKQKNQLASRKQPAIVDTDKVPESSASVLHAKTKPRPAEYLGDLKQFQKSSYSKHNESSSDNPAPSPPRNSCKSPSTFESHSNKIKNDLERVLLSSPALRLSPSPKPTGFSHLPHTPPVSPAFPQVHPKSRSSTPDCGTLSPSPGRHLSPSPSYSCSSPSPSLWGSSQDCTDGDCKNRKTYKIKSTYKALAAIPTNTLLLEQQAIDEEVSKKEALLNPADNYSWEDLHAEMCSPAQLRQQTAELYATIDEVLEDTIQTRQSNHVNKAMLKSLAAEASRQQTSSPSPKLLGRETRYASSPFQPSVTTEKTMTKPGVIRPVIITSRFTEDQDEEFHPNPFKILHGNKSNRYQYKFVSGGLCAEAPADAPADSDPQPSERQEDYKSRLASTQDVPSAVSTHETHT</sequence>
<organism evidence="1 2">
    <name type="scientific">Danio rerio</name>
    <name type="common">Zebrafish</name>
    <name type="synonym">Brachydanio rerio</name>
    <dbReference type="NCBI Taxonomy" id="7955"/>
    <lineage>
        <taxon>Eukaryota</taxon>
        <taxon>Metazoa</taxon>
        <taxon>Chordata</taxon>
        <taxon>Craniata</taxon>
        <taxon>Vertebrata</taxon>
        <taxon>Euteleostomi</taxon>
        <taxon>Actinopterygii</taxon>
        <taxon>Neopterygii</taxon>
        <taxon>Teleostei</taxon>
        <taxon>Ostariophysi</taxon>
        <taxon>Cypriniformes</taxon>
        <taxon>Danionidae</taxon>
        <taxon>Danioninae</taxon>
        <taxon>Danio</taxon>
    </lineage>
</organism>
<protein>
    <submittedName>
        <fullName evidence="2">Muscular LMNA-interacting protein isoform X1</fullName>
    </submittedName>
</protein>
<gene>
    <name evidence="2 3" type="primary">mlip</name>
</gene>
<dbReference type="RefSeq" id="XP_009305329.2">
    <property type="nucleotide sequence ID" value="XM_009307054.5"/>
</dbReference>
<dbReference type="AGR" id="ZFIN:ZDB-GENE-041111-277"/>
<dbReference type="OrthoDB" id="9907594at2759"/>
<evidence type="ECO:0000313" key="2">
    <source>
        <dbReference type="RefSeq" id="XP_009305329.2"/>
    </source>
</evidence>
<keyword evidence="1" id="KW-1185">Reference proteome</keyword>
<dbReference type="PANTHER" id="PTHR31514">
    <property type="entry name" value="MUSCULAR LMNA-INTERACTING PROTEIN MLIP"/>
    <property type="match status" value="1"/>
</dbReference>
<dbReference type="PANTHER" id="PTHR31514:SF1">
    <property type="entry name" value="MUSCULAR LMNA-INTERACTING PROTEIN"/>
    <property type="match status" value="1"/>
</dbReference>
<reference evidence="2" key="1">
    <citation type="submission" date="2025-08" db="UniProtKB">
        <authorList>
            <consortium name="RefSeq"/>
        </authorList>
    </citation>
    <scope>IDENTIFICATION</scope>
    <source>
        <strain evidence="2">Tuebingen</strain>
        <tissue evidence="2">Fibroblasts and whole tissue</tissue>
    </source>
</reference>
<dbReference type="Pfam" id="PF15274">
    <property type="entry name" value="MLIP"/>
    <property type="match status" value="1"/>
</dbReference>
<name>A0A8M3AYS2_DANRE</name>
<accession>A0A8M3AYS2</accession>
<evidence type="ECO:0000313" key="3">
    <source>
        <dbReference type="ZFIN" id="ZDB-GENE-041111-277"/>
    </source>
</evidence>
<dbReference type="AlphaFoldDB" id="A0A8M3AYS2"/>
<dbReference type="ZFIN" id="ZDB-GENE-041111-277">
    <property type="gene designation" value="mlip"/>
</dbReference>
<evidence type="ECO:0000313" key="1">
    <source>
        <dbReference type="Proteomes" id="UP000000437"/>
    </source>
</evidence>
<dbReference type="InterPro" id="IPR029331">
    <property type="entry name" value="MLIP"/>
</dbReference>
<dbReference type="CTD" id="90523"/>
<dbReference type="Proteomes" id="UP000000437">
    <property type="component" value="Chromosome 13"/>
</dbReference>
<dbReference type="GeneID" id="492702"/>
<proteinExistence type="predicted"/>